<dbReference type="InterPro" id="IPR020831">
    <property type="entry name" value="GlycerAld/Erythrose_P_DH"/>
</dbReference>
<dbReference type="GO" id="GO:0005829">
    <property type="term" value="C:cytosol"/>
    <property type="evidence" value="ECO:0007669"/>
    <property type="project" value="TreeGrafter"/>
</dbReference>
<evidence type="ECO:0000256" key="2">
    <source>
        <dbReference type="ARBA" id="ARBA00007406"/>
    </source>
</evidence>
<name>A0AAV8TS88_9ROSI</name>
<sequence length="104" mass="11259">MDFKLSCAGDSTWQADVVLEKADFLLTALPPWPSYQKIVDGPSMEDWRGGRVASFNIIPRKTGVGKVVGKVLLELNGKLTGMSIRVPTIDVCVVDLTGGVPWQA</sequence>
<proteinExistence type="inferred from homology"/>
<gene>
    <name evidence="8" type="ORF">K2173_024054</name>
</gene>
<evidence type="ECO:0000313" key="8">
    <source>
        <dbReference type="EMBL" id="KAJ8769058.1"/>
    </source>
</evidence>
<dbReference type="PRINTS" id="PR00078">
    <property type="entry name" value="G3PDHDRGNASE"/>
</dbReference>
<evidence type="ECO:0000259" key="7">
    <source>
        <dbReference type="Pfam" id="PF02800"/>
    </source>
</evidence>
<accession>A0AAV8TS88</accession>
<evidence type="ECO:0000256" key="5">
    <source>
        <dbReference type="ARBA" id="ARBA00023027"/>
    </source>
</evidence>
<dbReference type="EC" id="1.2.1.12" evidence="3"/>
<dbReference type="GO" id="GO:0004365">
    <property type="term" value="F:glyceraldehyde-3-phosphate dehydrogenase (NAD+) (phosphorylating) activity"/>
    <property type="evidence" value="ECO:0007669"/>
    <property type="project" value="UniProtKB-EC"/>
</dbReference>
<evidence type="ECO:0000256" key="1">
    <source>
        <dbReference type="ARBA" id="ARBA00004869"/>
    </source>
</evidence>
<dbReference type="EMBL" id="JAIWQS010000004">
    <property type="protein sequence ID" value="KAJ8769058.1"/>
    <property type="molecule type" value="Genomic_DNA"/>
</dbReference>
<evidence type="ECO:0000313" key="9">
    <source>
        <dbReference type="Proteomes" id="UP001159364"/>
    </source>
</evidence>
<comment type="pathway">
    <text evidence="1">Carbohydrate degradation; glycolysis; pyruvate from D-glyceraldehyde 3-phosphate: step 1/5.</text>
</comment>
<evidence type="ECO:0000256" key="4">
    <source>
        <dbReference type="ARBA" id="ARBA00023002"/>
    </source>
</evidence>
<dbReference type="AlphaFoldDB" id="A0AAV8TS88"/>
<dbReference type="Gene3D" id="3.30.360.10">
    <property type="entry name" value="Dihydrodipicolinate Reductase, domain 2"/>
    <property type="match status" value="1"/>
</dbReference>
<keyword evidence="5" id="KW-0520">NAD</keyword>
<evidence type="ECO:0000256" key="6">
    <source>
        <dbReference type="ARBA" id="ARBA00023152"/>
    </source>
</evidence>
<dbReference type="GO" id="GO:0006096">
    <property type="term" value="P:glycolytic process"/>
    <property type="evidence" value="ECO:0007669"/>
    <property type="project" value="UniProtKB-KW"/>
</dbReference>
<comment type="similarity">
    <text evidence="2">Belongs to the glyceraldehyde-3-phosphate dehydrogenase family.</text>
</comment>
<dbReference type="Proteomes" id="UP001159364">
    <property type="component" value="Linkage Group LG04"/>
</dbReference>
<protein>
    <recommendedName>
        <fullName evidence="3">glyceraldehyde-3-phosphate dehydrogenase (phosphorylating)</fullName>
        <ecNumber evidence="3">1.2.1.12</ecNumber>
    </recommendedName>
</protein>
<comment type="caution">
    <text evidence="8">The sequence shown here is derived from an EMBL/GenBank/DDBJ whole genome shotgun (WGS) entry which is preliminary data.</text>
</comment>
<feature type="domain" description="Glyceraldehyde 3-phosphate dehydrogenase catalytic" evidence="7">
    <location>
        <begin position="35"/>
        <end position="97"/>
    </location>
</feature>
<reference evidence="8 9" key="1">
    <citation type="submission" date="2021-09" db="EMBL/GenBank/DDBJ databases">
        <title>Genomic insights and catalytic innovation underlie evolution of tropane alkaloids biosynthesis.</title>
        <authorList>
            <person name="Wang Y.-J."/>
            <person name="Tian T."/>
            <person name="Huang J.-P."/>
            <person name="Huang S.-X."/>
        </authorList>
    </citation>
    <scope>NUCLEOTIDE SEQUENCE [LARGE SCALE GENOMIC DNA]</scope>
    <source>
        <strain evidence="8">KIB-2018</strain>
        <tissue evidence="8">Leaf</tissue>
    </source>
</reference>
<keyword evidence="9" id="KW-1185">Reference proteome</keyword>
<keyword evidence="6" id="KW-0324">Glycolysis</keyword>
<dbReference type="Pfam" id="PF02800">
    <property type="entry name" value="Gp_dh_C"/>
    <property type="match status" value="1"/>
</dbReference>
<organism evidence="8 9">
    <name type="scientific">Erythroxylum novogranatense</name>
    <dbReference type="NCBI Taxonomy" id="1862640"/>
    <lineage>
        <taxon>Eukaryota</taxon>
        <taxon>Viridiplantae</taxon>
        <taxon>Streptophyta</taxon>
        <taxon>Embryophyta</taxon>
        <taxon>Tracheophyta</taxon>
        <taxon>Spermatophyta</taxon>
        <taxon>Magnoliopsida</taxon>
        <taxon>eudicotyledons</taxon>
        <taxon>Gunneridae</taxon>
        <taxon>Pentapetalae</taxon>
        <taxon>rosids</taxon>
        <taxon>fabids</taxon>
        <taxon>Malpighiales</taxon>
        <taxon>Erythroxylaceae</taxon>
        <taxon>Erythroxylum</taxon>
    </lineage>
</organism>
<dbReference type="SUPFAM" id="SSF55347">
    <property type="entry name" value="Glyceraldehyde-3-phosphate dehydrogenase-like, C-terminal domain"/>
    <property type="match status" value="1"/>
</dbReference>
<dbReference type="PANTHER" id="PTHR10836:SF112">
    <property type="entry name" value="GLYCERALDEHYDE-3-PHOSPHATE DEHYDROGENASE GAPC1, CYTOSOLIC-RELATED"/>
    <property type="match status" value="1"/>
</dbReference>
<keyword evidence="4" id="KW-0560">Oxidoreductase</keyword>
<dbReference type="PANTHER" id="PTHR10836">
    <property type="entry name" value="GLYCERALDEHYDE 3-PHOSPHATE DEHYDROGENASE"/>
    <property type="match status" value="1"/>
</dbReference>
<evidence type="ECO:0000256" key="3">
    <source>
        <dbReference type="ARBA" id="ARBA00013119"/>
    </source>
</evidence>
<dbReference type="InterPro" id="IPR020829">
    <property type="entry name" value="GlycerAld_3-P_DH_cat"/>
</dbReference>